<dbReference type="STRING" id="1433126.BN938_1587"/>
<dbReference type="InterPro" id="IPR016185">
    <property type="entry name" value="PreATP-grasp_dom_sf"/>
</dbReference>
<dbReference type="Proteomes" id="UP000027616">
    <property type="component" value="Chromosome I"/>
</dbReference>
<dbReference type="eggNOG" id="COG0151">
    <property type="taxonomic scope" value="Bacteria"/>
</dbReference>
<dbReference type="PANTHER" id="PTHR43472">
    <property type="entry name" value="PHOSPHORIBOSYLAMINE--GLYCINE LIGASE"/>
    <property type="match status" value="1"/>
</dbReference>
<comment type="similarity">
    <text evidence="7 10">Belongs to the GARS family.</text>
</comment>
<dbReference type="UniPathway" id="UPA00074">
    <property type="reaction ID" value="UER00125"/>
</dbReference>
<dbReference type="OrthoDB" id="9807240at2"/>
<sequence length="434" mass="47049">MKLPASTNVLLLGSGGRESAFAWKIAQSEKLGRLFIAPGNGGTATYGINVDIDPLDFSVVKQFVLQNYINLVVVGSEEPLVRGIKDYFKDDEEIRHIHILGPSAAGAALEGSKELAKGFMMRHKIPTARYFTATKENRAEAEEFLDSLTAPYVLKANGLAAGKGVLIINDLAEAKGALQEMLDGKFGKASAKVVIEEYLSGIECSVFVATDGKSYKILPEAKDYKRIGEGDTGLNTGGMGAVSPVPFADEVFMEKVRVRIIEPTINGIAQEELGYKGFVFIGLMNVDGEPKVIEYNVRMGDPETEVVFARIESDILDLFDGIVNVTLEEKELKISSKTAVTVMMVSGGYPDCYEKGFPISGLSQQREGSVIFHAGTARKGSDIVTCGGRVLAVTSLADSIAQAAEMSYCVIENIDYQNKYYRKDIGGEFLAENR</sequence>
<accession>A0A060RDC0</accession>
<evidence type="ECO:0000256" key="8">
    <source>
        <dbReference type="ARBA" id="ARBA00042242"/>
    </source>
</evidence>
<dbReference type="Gene3D" id="3.90.600.10">
    <property type="entry name" value="Phosphoribosylglycinamide synthetase, C-terminal domain"/>
    <property type="match status" value="1"/>
</dbReference>
<keyword evidence="5 10" id="KW-0658">Purine biosynthesis</keyword>
<evidence type="ECO:0000256" key="1">
    <source>
        <dbReference type="ARBA" id="ARBA00005174"/>
    </source>
</evidence>
<dbReference type="KEGG" id="rbc:BN938_1587"/>
<dbReference type="InterPro" id="IPR020561">
    <property type="entry name" value="PRibGlycinamid_synth_ATP-grasp"/>
</dbReference>
<gene>
    <name evidence="10" type="primary">purD</name>
    <name evidence="13" type="ORF">BN938_1587</name>
</gene>
<dbReference type="GO" id="GO:0046872">
    <property type="term" value="F:metal ion binding"/>
    <property type="evidence" value="ECO:0007669"/>
    <property type="project" value="InterPro"/>
</dbReference>
<dbReference type="PANTHER" id="PTHR43472:SF1">
    <property type="entry name" value="PHOSPHORIBOSYLAMINE--GLYCINE LIGASE, CHLOROPLASTIC"/>
    <property type="match status" value="1"/>
</dbReference>
<dbReference type="AlphaFoldDB" id="A0A060RDC0"/>
<dbReference type="InterPro" id="IPR013815">
    <property type="entry name" value="ATP_grasp_subdomain_1"/>
</dbReference>
<dbReference type="PROSITE" id="PS50975">
    <property type="entry name" value="ATP_GRASP"/>
    <property type="match status" value="1"/>
</dbReference>
<evidence type="ECO:0000313" key="13">
    <source>
        <dbReference type="EMBL" id="CDN31674.1"/>
    </source>
</evidence>
<dbReference type="InterPro" id="IPR037123">
    <property type="entry name" value="PRibGlycinamide_synth_C_sf"/>
</dbReference>
<evidence type="ECO:0000256" key="7">
    <source>
        <dbReference type="ARBA" id="ARBA00038345"/>
    </source>
</evidence>
<keyword evidence="6 11" id="KW-0067">ATP-binding</keyword>
<dbReference type="EC" id="6.3.4.13" evidence="2 10"/>
<evidence type="ECO:0000256" key="10">
    <source>
        <dbReference type="HAMAP-Rule" id="MF_00138"/>
    </source>
</evidence>
<reference evidence="13 14" key="1">
    <citation type="journal article" date="2015" name="Genome Announc.">
        <title>Complete Genome Sequence of the Novel Leech Symbiont Mucinivorans hirudinis M3T.</title>
        <authorList>
            <person name="Nelson M.C."/>
            <person name="Bomar L."/>
            <person name="Graf J."/>
        </authorList>
    </citation>
    <scope>NUCLEOTIDE SEQUENCE [LARGE SCALE GENOMIC DNA]</scope>
    <source>
        <strain evidence="14">M3</strain>
    </source>
</reference>
<dbReference type="FunFam" id="3.90.600.10:FF:000001">
    <property type="entry name" value="Trifunctional purine biosynthetic protein adenosine-3"/>
    <property type="match status" value="1"/>
</dbReference>
<dbReference type="InterPro" id="IPR020562">
    <property type="entry name" value="PRibGlycinamide_synth_N"/>
</dbReference>
<comment type="catalytic activity">
    <reaction evidence="10">
        <text>5-phospho-beta-D-ribosylamine + glycine + ATP = N(1)-(5-phospho-beta-D-ribosyl)glycinamide + ADP + phosphate + H(+)</text>
        <dbReference type="Rhea" id="RHEA:17453"/>
        <dbReference type="ChEBI" id="CHEBI:15378"/>
        <dbReference type="ChEBI" id="CHEBI:30616"/>
        <dbReference type="ChEBI" id="CHEBI:43474"/>
        <dbReference type="ChEBI" id="CHEBI:57305"/>
        <dbReference type="ChEBI" id="CHEBI:58681"/>
        <dbReference type="ChEBI" id="CHEBI:143788"/>
        <dbReference type="ChEBI" id="CHEBI:456216"/>
        <dbReference type="EC" id="6.3.4.13"/>
    </reaction>
</comment>
<dbReference type="SMART" id="SM01210">
    <property type="entry name" value="GARS_C"/>
    <property type="match status" value="1"/>
</dbReference>
<dbReference type="Gene3D" id="3.30.470.20">
    <property type="entry name" value="ATP-grasp fold, B domain"/>
    <property type="match status" value="1"/>
</dbReference>
<dbReference type="SUPFAM" id="SSF56059">
    <property type="entry name" value="Glutathione synthetase ATP-binding domain-like"/>
    <property type="match status" value="1"/>
</dbReference>
<dbReference type="GO" id="GO:0005524">
    <property type="term" value="F:ATP binding"/>
    <property type="evidence" value="ECO:0007669"/>
    <property type="project" value="UniProtKB-UniRule"/>
</dbReference>
<dbReference type="Gene3D" id="3.40.50.20">
    <property type="match status" value="1"/>
</dbReference>
<organism evidence="13 14">
    <name type="scientific">Mucinivorans hirudinis</name>
    <dbReference type="NCBI Taxonomy" id="1433126"/>
    <lineage>
        <taxon>Bacteria</taxon>
        <taxon>Pseudomonadati</taxon>
        <taxon>Bacteroidota</taxon>
        <taxon>Bacteroidia</taxon>
        <taxon>Bacteroidales</taxon>
        <taxon>Rikenellaceae</taxon>
        <taxon>Mucinivorans</taxon>
    </lineage>
</organism>
<dbReference type="PATRIC" id="fig|1433126.3.peg.1572"/>
<keyword evidence="3 10" id="KW-0436">Ligase</keyword>
<dbReference type="InterPro" id="IPR000115">
    <property type="entry name" value="PRibGlycinamide_synth"/>
</dbReference>
<evidence type="ECO:0000256" key="9">
    <source>
        <dbReference type="ARBA" id="ARBA00042864"/>
    </source>
</evidence>
<evidence type="ECO:0000256" key="6">
    <source>
        <dbReference type="ARBA" id="ARBA00022840"/>
    </source>
</evidence>
<evidence type="ECO:0000256" key="11">
    <source>
        <dbReference type="PROSITE-ProRule" id="PRU00409"/>
    </source>
</evidence>
<comment type="pathway">
    <text evidence="1 10">Purine metabolism; IMP biosynthesis via de novo pathway; N(1)-(5-phospho-D-ribosyl)glycinamide from 5-phospho-alpha-D-ribose 1-diphosphate: step 2/2.</text>
</comment>
<keyword evidence="14" id="KW-1185">Reference proteome</keyword>
<dbReference type="Gene3D" id="3.30.1490.20">
    <property type="entry name" value="ATP-grasp fold, A domain"/>
    <property type="match status" value="1"/>
</dbReference>
<dbReference type="InterPro" id="IPR011054">
    <property type="entry name" value="Rudment_hybrid_motif"/>
</dbReference>
<evidence type="ECO:0000256" key="4">
    <source>
        <dbReference type="ARBA" id="ARBA00022741"/>
    </source>
</evidence>
<proteinExistence type="inferred from homology"/>
<evidence type="ECO:0000313" key="14">
    <source>
        <dbReference type="Proteomes" id="UP000027616"/>
    </source>
</evidence>
<feature type="domain" description="ATP-grasp" evidence="12">
    <location>
        <begin position="117"/>
        <end position="327"/>
    </location>
</feature>
<evidence type="ECO:0000256" key="3">
    <source>
        <dbReference type="ARBA" id="ARBA00022598"/>
    </source>
</evidence>
<dbReference type="HAMAP" id="MF_00138">
    <property type="entry name" value="GARS"/>
    <property type="match status" value="1"/>
</dbReference>
<dbReference type="GO" id="GO:0004637">
    <property type="term" value="F:phosphoribosylamine-glycine ligase activity"/>
    <property type="evidence" value="ECO:0007669"/>
    <property type="project" value="UniProtKB-UniRule"/>
</dbReference>
<evidence type="ECO:0000259" key="12">
    <source>
        <dbReference type="PROSITE" id="PS50975"/>
    </source>
</evidence>
<dbReference type="Pfam" id="PF02844">
    <property type="entry name" value="GARS_N"/>
    <property type="match status" value="1"/>
</dbReference>
<name>A0A060RDC0_9BACT</name>
<protein>
    <recommendedName>
        <fullName evidence="2 10">Phosphoribosylamine--glycine ligase</fullName>
        <ecNumber evidence="2 10">6.3.4.13</ecNumber>
    </recommendedName>
    <alternativeName>
        <fullName evidence="10">GARS</fullName>
    </alternativeName>
    <alternativeName>
        <fullName evidence="8 10">Glycinamide ribonucleotide synthetase</fullName>
    </alternativeName>
    <alternativeName>
        <fullName evidence="9 10">Phosphoribosylglycinamide synthetase</fullName>
    </alternativeName>
</protein>
<dbReference type="HOGENOM" id="CLU_027420_3_1_10"/>
<dbReference type="GO" id="GO:0006189">
    <property type="term" value="P:'de novo' IMP biosynthetic process"/>
    <property type="evidence" value="ECO:0007669"/>
    <property type="project" value="UniProtKB-UniRule"/>
</dbReference>
<dbReference type="GO" id="GO:0009113">
    <property type="term" value="P:purine nucleobase biosynthetic process"/>
    <property type="evidence" value="ECO:0007669"/>
    <property type="project" value="InterPro"/>
</dbReference>
<dbReference type="SMART" id="SM01209">
    <property type="entry name" value="GARS_A"/>
    <property type="match status" value="1"/>
</dbReference>
<evidence type="ECO:0000256" key="2">
    <source>
        <dbReference type="ARBA" id="ARBA00013255"/>
    </source>
</evidence>
<dbReference type="EMBL" id="HG934468">
    <property type="protein sequence ID" value="CDN31674.1"/>
    <property type="molecule type" value="Genomic_DNA"/>
</dbReference>
<dbReference type="SUPFAM" id="SSF51246">
    <property type="entry name" value="Rudiment single hybrid motif"/>
    <property type="match status" value="1"/>
</dbReference>
<dbReference type="InterPro" id="IPR011761">
    <property type="entry name" value="ATP-grasp"/>
</dbReference>
<keyword evidence="4 11" id="KW-0547">Nucleotide-binding</keyword>
<dbReference type="NCBIfam" id="TIGR00877">
    <property type="entry name" value="purD"/>
    <property type="match status" value="1"/>
</dbReference>
<dbReference type="Pfam" id="PF01071">
    <property type="entry name" value="GARS_A"/>
    <property type="match status" value="1"/>
</dbReference>
<dbReference type="Pfam" id="PF02843">
    <property type="entry name" value="GARS_C"/>
    <property type="match status" value="1"/>
</dbReference>
<dbReference type="InterPro" id="IPR020560">
    <property type="entry name" value="PRibGlycinamide_synth_C-dom"/>
</dbReference>
<evidence type="ECO:0000256" key="5">
    <source>
        <dbReference type="ARBA" id="ARBA00022755"/>
    </source>
</evidence>
<dbReference type="SUPFAM" id="SSF52440">
    <property type="entry name" value="PreATP-grasp domain"/>
    <property type="match status" value="1"/>
</dbReference>